<organism evidence="2 3">
    <name type="scientific">Paenibacillus lemnae</name>
    <dbReference type="NCBI Taxonomy" id="1330551"/>
    <lineage>
        <taxon>Bacteria</taxon>
        <taxon>Bacillati</taxon>
        <taxon>Bacillota</taxon>
        <taxon>Bacilli</taxon>
        <taxon>Bacillales</taxon>
        <taxon>Paenibacillaceae</taxon>
        <taxon>Paenibacillus</taxon>
    </lineage>
</organism>
<protein>
    <submittedName>
        <fullName evidence="2">DUF2500 domain-containing protein</fullName>
    </submittedName>
</protein>
<evidence type="ECO:0000313" key="2">
    <source>
        <dbReference type="EMBL" id="NMO97577.1"/>
    </source>
</evidence>
<feature type="transmembrane region" description="Helical" evidence="1">
    <location>
        <begin position="15"/>
        <end position="42"/>
    </location>
</feature>
<name>A0A848M943_PAELE</name>
<accession>A0A848M943</accession>
<evidence type="ECO:0000313" key="3">
    <source>
        <dbReference type="Proteomes" id="UP000565468"/>
    </source>
</evidence>
<gene>
    <name evidence="2" type="ORF">HII30_17570</name>
</gene>
<dbReference type="Gene3D" id="2.40.50.660">
    <property type="match status" value="1"/>
</dbReference>
<proteinExistence type="predicted"/>
<dbReference type="RefSeq" id="WP_169506355.1">
    <property type="nucleotide sequence ID" value="NZ_JABBPN010000020.1"/>
</dbReference>
<evidence type="ECO:0000256" key="1">
    <source>
        <dbReference type="SAM" id="Phobius"/>
    </source>
</evidence>
<keyword evidence="3" id="KW-1185">Reference proteome</keyword>
<keyword evidence="1" id="KW-0472">Membrane</keyword>
<dbReference type="InterPro" id="IPR019635">
    <property type="entry name" value="DUF2500"/>
</dbReference>
<reference evidence="2 3" key="1">
    <citation type="submission" date="2020-04" db="EMBL/GenBank/DDBJ databases">
        <title>Paenibacillus algicola sp. nov., a novel marine bacterium producing alginate lyase.</title>
        <authorList>
            <person name="Huang H."/>
        </authorList>
    </citation>
    <scope>NUCLEOTIDE SEQUENCE [LARGE SCALE GENOMIC DNA]</scope>
    <source>
        <strain evidence="2 3">L7-75</strain>
    </source>
</reference>
<dbReference type="Proteomes" id="UP000565468">
    <property type="component" value="Unassembled WGS sequence"/>
</dbReference>
<dbReference type="Pfam" id="PF10694">
    <property type="entry name" value="DUF2500"/>
    <property type="match status" value="1"/>
</dbReference>
<keyword evidence="1" id="KW-0812">Transmembrane</keyword>
<comment type="caution">
    <text evidence="2">The sequence shown here is derived from an EMBL/GenBank/DDBJ whole genome shotgun (WGS) entry which is preliminary data.</text>
</comment>
<keyword evidence="1" id="KW-1133">Transmembrane helix</keyword>
<dbReference type="EMBL" id="JABBPN010000020">
    <property type="protein sequence ID" value="NMO97577.1"/>
    <property type="molecule type" value="Genomic_DNA"/>
</dbReference>
<dbReference type="AlphaFoldDB" id="A0A848M943"/>
<sequence>MLPSDHFSEGPGPAFGFMFTLVPIFIGIVFIIVIGGIVFNGVRYMKNAKSPRSSEYARIISKRTEVRGSGHHHHGSDHTGGSARTHYYITLEFDNGERKEYLDVKKLYGLVAEGDTGYASIQGDWIVAFEREVSGAL</sequence>